<evidence type="ECO:0000256" key="1">
    <source>
        <dbReference type="SAM" id="MobiDB-lite"/>
    </source>
</evidence>
<organism evidence="3">
    <name type="scientific">marine sediment metagenome</name>
    <dbReference type="NCBI Taxonomy" id="412755"/>
    <lineage>
        <taxon>unclassified sequences</taxon>
        <taxon>metagenomes</taxon>
        <taxon>ecological metagenomes</taxon>
    </lineage>
</organism>
<dbReference type="Pfam" id="PF08530">
    <property type="entry name" value="PepX_C"/>
    <property type="match status" value="1"/>
</dbReference>
<dbReference type="InterPro" id="IPR005674">
    <property type="entry name" value="CocE/Ser_esterase"/>
</dbReference>
<feature type="non-terminal residue" evidence="3">
    <location>
        <position position="1"/>
    </location>
</feature>
<feature type="domain" description="Xaa-Pro dipeptidyl-peptidase C-terminal" evidence="2">
    <location>
        <begin position="18"/>
        <end position="161"/>
    </location>
</feature>
<protein>
    <recommendedName>
        <fullName evidence="2">Xaa-Pro dipeptidyl-peptidase C-terminal domain-containing protein</fullName>
    </recommendedName>
</protein>
<name>X1PQK4_9ZZZZ</name>
<dbReference type="SUPFAM" id="SSF49785">
    <property type="entry name" value="Galactose-binding domain-like"/>
    <property type="match status" value="1"/>
</dbReference>
<proteinExistence type="predicted"/>
<reference evidence="3" key="1">
    <citation type="journal article" date="2014" name="Front. Microbiol.">
        <title>High frequency of phylogenetically diverse reductive dehalogenase-homologous genes in deep subseafloor sedimentary metagenomes.</title>
        <authorList>
            <person name="Kawai M."/>
            <person name="Futagami T."/>
            <person name="Toyoda A."/>
            <person name="Takaki Y."/>
            <person name="Nishi S."/>
            <person name="Hori S."/>
            <person name="Arai W."/>
            <person name="Tsubouchi T."/>
            <person name="Morono Y."/>
            <person name="Uchiyama I."/>
            <person name="Ito T."/>
            <person name="Fujiyama A."/>
            <person name="Inagaki F."/>
            <person name="Takami H."/>
        </authorList>
    </citation>
    <scope>NUCLEOTIDE SEQUENCE</scope>
    <source>
        <strain evidence="3">Expedition CK06-06</strain>
    </source>
</reference>
<feature type="compositionally biased region" description="Basic and acidic residues" evidence="1">
    <location>
        <begin position="1"/>
        <end position="11"/>
    </location>
</feature>
<evidence type="ECO:0000259" key="2">
    <source>
        <dbReference type="SMART" id="SM00939"/>
    </source>
</evidence>
<dbReference type="InterPro" id="IPR008979">
    <property type="entry name" value="Galactose-bd-like_sf"/>
</dbReference>
<feature type="region of interest" description="Disordered" evidence="1">
    <location>
        <begin position="86"/>
        <end position="106"/>
    </location>
</feature>
<accession>X1PQK4</accession>
<dbReference type="EMBL" id="BARV01034364">
    <property type="protein sequence ID" value="GAI58497.1"/>
    <property type="molecule type" value="Genomic_DNA"/>
</dbReference>
<dbReference type="SMART" id="SM00939">
    <property type="entry name" value="PepX_C"/>
    <property type="match status" value="1"/>
</dbReference>
<dbReference type="InterPro" id="IPR013736">
    <property type="entry name" value="Xaa-Pro_dipept_C"/>
</dbReference>
<evidence type="ECO:0000313" key="3">
    <source>
        <dbReference type="EMBL" id="GAI58497.1"/>
    </source>
</evidence>
<gene>
    <name evidence="3" type="ORF">S06H3_53832</name>
</gene>
<dbReference type="AlphaFoldDB" id="X1PQK4"/>
<dbReference type="GO" id="GO:0008239">
    <property type="term" value="F:dipeptidyl-peptidase activity"/>
    <property type="evidence" value="ECO:0007669"/>
    <property type="project" value="InterPro"/>
</dbReference>
<dbReference type="Gene3D" id="2.60.120.260">
    <property type="entry name" value="Galactose-binding domain-like"/>
    <property type="match status" value="1"/>
</dbReference>
<feature type="region of interest" description="Disordered" evidence="1">
    <location>
        <begin position="1"/>
        <end position="28"/>
    </location>
</feature>
<sequence>ARVAELEEQIKRLTQPPKDATNSSIPPASLILEDKGAWRCEKDWPLPRTQHTPMYLHPQAQLTSEPYPEDACDEYVYNPAVGVAGGQHGGGASPGWHLPTDQRPDEAHSLTYTTAPLEEDLEITGNPVAHLYVSSSAEIAYFSVKLCDVAPDGTSLLVNKG</sequence>
<comment type="caution">
    <text evidence="3">The sequence shown here is derived from an EMBL/GenBank/DDBJ whole genome shotgun (WGS) entry which is preliminary data.</text>
</comment>
<dbReference type="NCBIfam" id="TIGR00976">
    <property type="entry name" value="CocE_NonD"/>
    <property type="match status" value="1"/>
</dbReference>